<dbReference type="RefSeq" id="XP_017662113.1">
    <property type="nucleotide sequence ID" value="XM_017806624.1"/>
</dbReference>
<sequence length="89" mass="10637">MSTLKYRREKKETHINFLHQNPRWRMRGCFHTAPCPLSITGCCRTCSQVLIYSTFLSLPAANEKYVSLPPFHFIFAFESQWHQRRCIWS</sequence>
<dbReference type="AlphaFoldDB" id="A0A6J0GJH7"/>
<evidence type="ECO:0000313" key="1">
    <source>
        <dbReference type="Proteomes" id="UP000504624"/>
    </source>
</evidence>
<evidence type="ECO:0000313" key="2">
    <source>
        <dbReference type="RefSeq" id="XP_017662113.1"/>
    </source>
</evidence>
<organism evidence="1 2">
    <name type="scientific">Lepidothrix coronata</name>
    <name type="common">blue-crowned manakin</name>
    <dbReference type="NCBI Taxonomy" id="321398"/>
    <lineage>
        <taxon>Eukaryota</taxon>
        <taxon>Metazoa</taxon>
        <taxon>Chordata</taxon>
        <taxon>Craniata</taxon>
        <taxon>Vertebrata</taxon>
        <taxon>Euteleostomi</taxon>
        <taxon>Archelosauria</taxon>
        <taxon>Archosauria</taxon>
        <taxon>Dinosauria</taxon>
        <taxon>Saurischia</taxon>
        <taxon>Theropoda</taxon>
        <taxon>Coelurosauria</taxon>
        <taxon>Aves</taxon>
        <taxon>Neognathae</taxon>
        <taxon>Neoaves</taxon>
        <taxon>Telluraves</taxon>
        <taxon>Australaves</taxon>
        <taxon>Passeriformes</taxon>
        <taxon>Pipridae</taxon>
        <taxon>Lepidothrix</taxon>
    </lineage>
</organism>
<dbReference type="GeneID" id="108493337"/>
<name>A0A6J0GJH7_9PASS</name>
<proteinExistence type="predicted"/>
<gene>
    <name evidence="2" type="primary">LOC108493337</name>
</gene>
<reference evidence="2" key="1">
    <citation type="submission" date="2025-08" db="UniProtKB">
        <authorList>
            <consortium name="RefSeq"/>
        </authorList>
    </citation>
    <scope>IDENTIFICATION</scope>
</reference>
<accession>A0A6J0GJH7</accession>
<dbReference type="OrthoDB" id="71260at2759"/>
<protein>
    <submittedName>
        <fullName evidence="2">Uncharacterized protein LOC108493337 isoform X2</fullName>
    </submittedName>
</protein>
<dbReference type="Proteomes" id="UP000504624">
    <property type="component" value="Unplaced"/>
</dbReference>
<keyword evidence="1" id="KW-1185">Reference proteome</keyword>